<organism evidence="1 2">
    <name type="scientific">Persea americana</name>
    <name type="common">Avocado</name>
    <dbReference type="NCBI Taxonomy" id="3435"/>
    <lineage>
        <taxon>Eukaryota</taxon>
        <taxon>Viridiplantae</taxon>
        <taxon>Streptophyta</taxon>
        <taxon>Embryophyta</taxon>
        <taxon>Tracheophyta</taxon>
        <taxon>Spermatophyta</taxon>
        <taxon>Magnoliopsida</taxon>
        <taxon>Magnoliidae</taxon>
        <taxon>Laurales</taxon>
        <taxon>Lauraceae</taxon>
        <taxon>Persea</taxon>
    </lineage>
</organism>
<comment type="caution">
    <text evidence="1">The sequence shown here is derived from an EMBL/GenBank/DDBJ whole genome shotgun (WGS) entry which is preliminary data.</text>
</comment>
<proteinExistence type="predicted"/>
<gene>
    <name evidence="1" type="ORF">MRB53_011500</name>
</gene>
<name>A0ACC2LVK0_PERAE</name>
<dbReference type="Proteomes" id="UP001234297">
    <property type="component" value="Chromosome 3"/>
</dbReference>
<evidence type="ECO:0000313" key="1">
    <source>
        <dbReference type="EMBL" id="KAJ8637233.1"/>
    </source>
</evidence>
<accession>A0ACC2LVK0</accession>
<sequence length="312" mass="35999">MAEDFSTEVLLTKTSKRVRVDSKYILLFPNIPNVEKCLLSGTQGKENFHLHFPNPKTYSRGECICNPVHFFAILSMQRSGSGWFETLLNSHLNVSSNGEIFSVKERRSNISAVLSTLDKVYNLDWYSSAAKNECSAAVGFKWMLNQGVMKYHNEIVDYFNRRGVSAIFLFRKNLLRRMISILANTYDQDTKQLHGTHRSHVHSKTEAKVLARYKPTINVTLLLPELKRTEEMAINALEYFNSTRHITLFYEDLVNNHTKLIDVQEFLGVPIRELESHQVKIHTKPLQKQIANWVDVYNTLKGTKYDHFVKAG</sequence>
<protein>
    <submittedName>
        <fullName evidence="1">Uncharacterized protein</fullName>
    </submittedName>
</protein>
<reference evidence="1 2" key="1">
    <citation type="journal article" date="2022" name="Hortic Res">
        <title>A haplotype resolved chromosomal level avocado genome allows analysis of novel avocado genes.</title>
        <authorList>
            <person name="Nath O."/>
            <person name="Fletcher S.J."/>
            <person name="Hayward A."/>
            <person name="Shaw L.M."/>
            <person name="Masouleh A.K."/>
            <person name="Furtado A."/>
            <person name="Henry R.J."/>
            <person name="Mitter N."/>
        </authorList>
    </citation>
    <scope>NUCLEOTIDE SEQUENCE [LARGE SCALE GENOMIC DNA]</scope>
    <source>
        <strain evidence="2">cv. Hass</strain>
    </source>
</reference>
<keyword evidence="2" id="KW-1185">Reference proteome</keyword>
<dbReference type="EMBL" id="CM056811">
    <property type="protein sequence ID" value="KAJ8637233.1"/>
    <property type="molecule type" value="Genomic_DNA"/>
</dbReference>
<evidence type="ECO:0000313" key="2">
    <source>
        <dbReference type="Proteomes" id="UP001234297"/>
    </source>
</evidence>